<feature type="domain" description="Enoyl reductase (ER)" evidence="7">
    <location>
        <begin position="8"/>
        <end position="355"/>
    </location>
</feature>
<dbReference type="InterPro" id="IPR020843">
    <property type="entry name" value="ER"/>
</dbReference>
<dbReference type="InterPro" id="IPR002328">
    <property type="entry name" value="ADH_Zn_CS"/>
</dbReference>
<comment type="cofactor">
    <cofactor evidence="1 6">
        <name>Zn(2+)</name>
        <dbReference type="ChEBI" id="CHEBI:29105"/>
    </cofactor>
</comment>
<evidence type="ECO:0000313" key="9">
    <source>
        <dbReference type="Proteomes" id="UP000198531"/>
    </source>
</evidence>
<dbReference type="InterPro" id="IPR036291">
    <property type="entry name" value="NAD(P)-bd_dom_sf"/>
</dbReference>
<dbReference type="InterPro" id="IPR013149">
    <property type="entry name" value="ADH-like_C"/>
</dbReference>
<proteinExistence type="inferred from homology"/>
<accession>A0A1I6IQH6</accession>
<dbReference type="PANTHER" id="PTHR43161">
    <property type="entry name" value="SORBITOL DEHYDROGENASE"/>
    <property type="match status" value="1"/>
</dbReference>
<comment type="similarity">
    <text evidence="2 6">Belongs to the zinc-containing alcohol dehydrogenase family.</text>
</comment>
<evidence type="ECO:0000313" key="8">
    <source>
        <dbReference type="EMBL" id="SFR68891.1"/>
    </source>
</evidence>
<dbReference type="SMART" id="SM00829">
    <property type="entry name" value="PKS_ER"/>
    <property type="match status" value="1"/>
</dbReference>
<sequence length="357" mass="37177">MRVANYYGREDLRVESVEERALAADEVRIDVEACGICGTDIHEYTAGPDLTPSADAEHPLTGVGLPVPLGHEFSGIVTEVGTDVTSVTEGTAVTVNPAIVCGDCRYCAEGRYNLCESVANVGLSADSGGFSERAVVPAANVVSLPEEIPVAYGALVEPFAVGVHATRRSGLEAGDAVAVFGSGPIGLAIVQAAKAAGATEIFVSEPRTTRREIAAEVGATTTLDPTSTDAVKAITDATDGGVDVAFEAVGIEPTFTAAIESTKRGGQITAVGISNSDVGLTPNDLVVVERTINGSNGYLSGPLADREFRMVTRFLADGRFDPEPMITARIDLEDIVEDGFEDLVDPESDHVKVLVEP</sequence>
<dbReference type="GO" id="GO:0000721">
    <property type="term" value="F:(R,R)-butanediol dehydrogenase activity"/>
    <property type="evidence" value="ECO:0007669"/>
    <property type="project" value="TreeGrafter"/>
</dbReference>
<dbReference type="Proteomes" id="UP000198531">
    <property type="component" value="Unassembled WGS sequence"/>
</dbReference>
<dbReference type="GO" id="GO:0005737">
    <property type="term" value="C:cytoplasm"/>
    <property type="evidence" value="ECO:0007669"/>
    <property type="project" value="TreeGrafter"/>
</dbReference>
<evidence type="ECO:0000256" key="4">
    <source>
        <dbReference type="ARBA" id="ARBA00022833"/>
    </source>
</evidence>
<dbReference type="AlphaFoldDB" id="A0A1I6IQH6"/>
<evidence type="ECO:0000256" key="1">
    <source>
        <dbReference type="ARBA" id="ARBA00001947"/>
    </source>
</evidence>
<dbReference type="GO" id="GO:0043168">
    <property type="term" value="F:anion binding"/>
    <property type="evidence" value="ECO:0007669"/>
    <property type="project" value="UniProtKB-ARBA"/>
</dbReference>
<organism evidence="8 9">
    <name type="scientific">Halogeometricum rufum</name>
    <dbReference type="NCBI Taxonomy" id="553469"/>
    <lineage>
        <taxon>Archaea</taxon>
        <taxon>Methanobacteriati</taxon>
        <taxon>Methanobacteriota</taxon>
        <taxon>Stenosarchaea group</taxon>
        <taxon>Halobacteria</taxon>
        <taxon>Halobacteriales</taxon>
        <taxon>Haloferacaceae</taxon>
        <taxon>Halogeometricum</taxon>
    </lineage>
</organism>
<dbReference type="GO" id="GO:0034079">
    <property type="term" value="P:butanediol biosynthetic process"/>
    <property type="evidence" value="ECO:0007669"/>
    <property type="project" value="TreeGrafter"/>
</dbReference>
<reference evidence="9" key="1">
    <citation type="submission" date="2016-10" db="EMBL/GenBank/DDBJ databases">
        <authorList>
            <person name="Varghese N."/>
            <person name="Submissions S."/>
        </authorList>
    </citation>
    <scope>NUCLEOTIDE SEQUENCE [LARGE SCALE GENOMIC DNA]</scope>
    <source>
        <strain evidence="9">CGMCC 1.7736</strain>
    </source>
</reference>
<keyword evidence="9" id="KW-1185">Reference proteome</keyword>
<dbReference type="SUPFAM" id="SSF51735">
    <property type="entry name" value="NAD(P)-binding Rossmann-fold domains"/>
    <property type="match status" value="1"/>
</dbReference>
<evidence type="ECO:0000256" key="3">
    <source>
        <dbReference type="ARBA" id="ARBA00022723"/>
    </source>
</evidence>
<dbReference type="PROSITE" id="PS00059">
    <property type="entry name" value="ADH_ZINC"/>
    <property type="match status" value="1"/>
</dbReference>
<dbReference type="Gene3D" id="3.90.180.10">
    <property type="entry name" value="Medium-chain alcohol dehydrogenases, catalytic domain"/>
    <property type="match status" value="1"/>
</dbReference>
<keyword evidence="3 6" id="KW-0479">Metal-binding</keyword>
<dbReference type="STRING" id="553469.SAMN04487947_3518"/>
<dbReference type="Gene3D" id="3.40.50.720">
    <property type="entry name" value="NAD(P)-binding Rossmann-like Domain"/>
    <property type="match status" value="1"/>
</dbReference>
<evidence type="ECO:0000256" key="6">
    <source>
        <dbReference type="RuleBase" id="RU361277"/>
    </source>
</evidence>
<dbReference type="Pfam" id="PF00107">
    <property type="entry name" value="ADH_zinc_N"/>
    <property type="match status" value="1"/>
</dbReference>
<dbReference type="GO" id="GO:0008270">
    <property type="term" value="F:zinc ion binding"/>
    <property type="evidence" value="ECO:0007669"/>
    <property type="project" value="InterPro"/>
</dbReference>
<dbReference type="EMBL" id="FOYT01000004">
    <property type="protein sequence ID" value="SFR68891.1"/>
    <property type="molecule type" value="Genomic_DNA"/>
</dbReference>
<dbReference type="PANTHER" id="PTHR43161:SF23">
    <property type="entry name" value="(R,R)-BUTANEDIOL DEHYDROGENASE-RELATED"/>
    <property type="match status" value="1"/>
</dbReference>
<dbReference type="InterPro" id="IPR013154">
    <property type="entry name" value="ADH-like_N"/>
</dbReference>
<keyword evidence="5" id="KW-0560">Oxidoreductase</keyword>
<gene>
    <name evidence="8" type="ORF">SAMN04487947_3518</name>
</gene>
<dbReference type="CDD" id="cd08233">
    <property type="entry name" value="butanediol_DH_like"/>
    <property type="match status" value="1"/>
</dbReference>
<dbReference type="OrthoDB" id="75495at2157"/>
<evidence type="ECO:0000259" key="7">
    <source>
        <dbReference type="SMART" id="SM00829"/>
    </source>
</evidence>
<keyword evidence="4 6" id="KW-0862">Zinc</keyword>
<evidence type="ECO:0000256" key="2">
    <source>
        <dbReference type="ARBA" id="ARBA00008072"/>
    </source>
</evidence>
<protein>
    <submittedName>
        <fullName evidence="8">(R,R)-butanediol dehydrogenase / meso-butanediol dehydrogenase / diacetyl reductase</fullName>
    </submittedName>
</protein>
<dbReference type="Pfam" id="PF08240">
    <property type="entry name" value="ADH_N"/>
    <property type="match status" value="1"/>
</dbReference>
<name>A0A1I6IQH6_9EURY</name>
<dbReference type="InterPro" id="IPR011032">
    <property type="entry name" value="GroES-like_sf"/>
</dbReference>
<evidence type="ECO:0000256" key="5">
    <source>
        <dbReference type="ARBA" id="ARBA00023002"/>
    </source>
</evidence>
<dbReference type="RefSeq" id="WP_089810057.1">
    <property type="nucleotide sequence ID" value="NZ_FOYT01000004.1"/>
</dbReference>
<dbReference type="SUPFAM" id="SSF50129">
    <property type="entry name" value="GroES-like"/>
    <property type="match status" value="1"/>
</dbReference>
<dbReference type="GO" id="GO:0030554">
    <property type="term" value="F:adenyl nucleotide binding"/>
    <property type="evidence" value="ECO:0007669"/>
    <property type="project" value="UniProtKB-ARBA"/>
</dbReference>